<evidence type="ECO:0000313" key="1">
    <source>
        <dbReference type="EMBL" id="PZO81288.1"/>
    </source>
</evidence>
<dbReference type="Proteomes" id="UP000249557">
    <property type="component" value="Unassembled WGS sequence"/>
</dbReference>
<accession>A0A2W5BJB2</accession>
<dbReference type="GO" id="GO:0003677">
    <property type="term" value="F:DNA binding"/>
    <property type="evidence" value="ECO:0007669"/>
    <property type="project" value="UniProtKB-KW"/>
</dbReference>
<evidence type="ECO:0000313" key="2">
    <source>
        <dbReference type="Proteomes" id="UP000249557"/>
    </source>
</evidence>
<protein>
    <submittedName>
        <fullName evidence="1">DNA-binding protein</fullName>
    </submittedName>
</protein>
<sequence length="29" mass="3278">LKSLNPAHAERTLGPSDISWMARILWVSQ</sequence>
<name>A0A2W5BJB2_9BACT</name>
<keyword evidence="1" id="KW-0238">DNA-binding</keyword>
<organism evidence="1 2">
    <name type="scientific">Micavibrio aeruginosavorus</name>
    <dbReference type="NCBI Taxonomy" id="349221"/>
    <lineage>
        <taxon>Bacteria</taxon>
        <taxon>Pseudomonadati</taxon>
        <taxon>Bdellovibrionota</taxon>
        <taxon>Bdellovibrionia</taxon>
        <taxon>Bdellovibrionales</taxon>
        <taxon>Pseudobdellovibrionaceae</taxon>
        <taxon>Micavibrio</taxon>
    </lineage>
</organism>
<reference evidence="1 2" key="1">
    <citation type="submission" date="2017-08" db="EMBL/GenBank/DDBJ databases">
        <title>Infants hospitalized years apart are colonized by the same room-sourced microbial strains.</title>
        <authorList>
            <person name="Brooks B."/>
            <person name="Olm M.R."/>
            <person name="Firek B.A."/>
            <person name="Baker R."/>
            <person name="Thomas B.C."/>
            <person name="Morowitz M.J."/>
            <person name="Banfield J.F."/>
        </authorList>
    </citation>
    <scope>NUCLEOTIDE SEQUENCE [LARGE SCALE GENOMIC DNA]</scope>
    <source>
        <strain evidence="1">S2_018_000_R2_104</strain>
    </source>
</reference>
<gene>
    <name evidence="1" type="ORF">DI626_10955</name>
</gene>
<dbReference type="AlphaFoldDB" id="A0A2W5BJB2"/>
<proteinExistence type="predicted"/>
<comment type="caution">
    <text evidence="1">The sequence shown here is derived from an EMBL/GenBank/DDBJ whole genome shotgun (WGS) entry which is preliminary data.</text>
</comment>
<dbReference type="EMBL" id="QFNK01000310">
    <property type="protein sequence ID" value="PZO81288.1"/>
    <property type="molecule type" value="Genomic_DNA"/>
</dbReference>
<feature type="non-terminal residue" evidence="1">
    <location>
        <position position="1"/>
    </location>
</feature>